<dbReference type="EMBL" id="OV696701">
    <property type="protein sequence ID" value="CAH1248386.1"/>
    <property type="molecule type" value="Genomic_DNA"/>
</dbReference>
<dbReference type="AlphaFoldDB" id="A0A8J9Z6V1"/>
<protein>
    <submittedName>
        <fullName evidence="2">Hypp8119 protein</fullName>
    </submittedName>
</protein>
<accession>A0A8J9Z6V1</accession>
<sequence>MQALYQEKVEVDRAHIEKTSIIHHNSSARMEPSGEKKEGKTKALLEEGCQERSRQCQHLMARARSTWTLGGCYHDPISETDVRTTTWLVSGSAPHQKLAAIILNKRWLKTAHKFLRFRLTSHLESFQNHILMYASKRFAFSPDVYGARCLLAAIDYNRHKDRPVAKRKRDGEVMQHRSFQKKSDRWTYYNVKVPKDYSYIPELQSRIVAERIDSGRGMSRTQPMSENDPRRRGPLPRHPPPPTAQLVEQHRSRILLE</sequence>
<reference evidence="2" key="1">
    <citation type="submission" date="2022-01" db="EMBL/GenBank/DDBJ databases">
        <authorList>
            <person name="Braso-Vives M."/>
        </authorList>
    </citation>
    <scope>NUCLEOTIDE SEQUENCE</scope>
</reference>
<name>A0A8J9Z6V1_BRALA</name>
<dbReference type="PANTHER" id="PTHR31751">
    <property type="entry name" value="SI:CH211-108C17.2-RELATED-RELATED"/>
    <property type="match status" value="1"/>
</dbReference>
<dbReference type="OrthoDB" id="6155112at2759"/>
<keyword evidence="3" id="KW-1185">Reference proteome</keyword>
<feature type="region of interest" description="Disordered" evidence="1">
    <location>
        <begin position="211"/>
        <end position="257"/>
    </location>
</feature>
<proteinExistence type="predicted"/>
<organism evidence="2 3">
    <name type="scientific">Branchiostoma lanceolatum</name>
    <name type="common">Common lancelet</name>
    <name type="synonym">Amphioxus lanceolatum</name>
    <dbReference type="NCBI Taxonomy" id="7740"/>
    <lineage>
        <taxon>Eukaryota</taxon>
        <taxon>Metazoa</taxon>
        <taxon>Chordata</taxon>
        <taxon>Cephalochordata</taxon>
        <taxon>Leptocardii</taxon>
        <taxon>Amphioxiformes</taxon>
        <taxon>Branchiostomatidae</taxon>
        <taxon>Branchiostoma</taxon>
    </lineage>
</organism>
<dbReference type="Proteomes" id="UP000838412">
    <property type="component" value="Chromosome 16"/>
</dbReference>
<feature type="compositionally biased region" description="Basic and acidic residues" evidence="1">
    <location>
        <begin position="248"/>
        <end position="257"/>
    </location>
</feature>
<dbReference type="PANTHER" id="PTHR31751:SF7">
    <property type="entry name" value="THAP-TYPE DOMAIN-CONTAINING PROTEIN"/>
    <property type="match status" value="1"/>
</dbReference>
<evidence type="ECO:0000256" key="1">
    <source>
        <dbReference type="SAM" id="MobiDB-lite"/>
    </source>
</evidence>
<evidence type="ECO:0000313" key="3">
    <source>
        <dbReference type="Proteomes" id="UP000838412"/>
    </source>
</evidence>
<gene>
    <name evidence="2" type="primary">Hypp8119</name>
    <name evidence="2" type="ORF">BLAG_LOCUS9734</name>
</gene>
<evidence type="ECO:0000313" key="2">
    <source>
        <dbReference type="EMBL" id="CAH1248386.1"/>
    </source>
</evidence>